<dbReference type="InterPro" id="IPR011333">
    <property type="entry name" value="SKP1/BTB/POZ_sf"/>
</dbReference>
<organism evidence="2 3">
    <name type="scientific">Diplodia intermedia</name>
    <dbReference type="NCBI Taxonomy" id="856260"/>
    <lineage>
        <taxon>Eukaryota</taxon>
        <taxon>Fungi</taxon>
        <taxon>Dikarya</taxon>
        <taxon>Ascomycota</taxon>
        <taxon>Pezizomycotina</taxon>
        <taxon>Dothideomycetes</taxon>
        <taxon>Dothideomycetes incertae sedis</taxon>
        <taxon>Botryosphaeriales</taxon>
        <taxon>Botryosphaeriaceae</taxon>
        <taxon>Diplodia</taxon>
    </lineage>
</organism>
<evidence type="ECO:0000259" key="1">
    <source>
        <dbReference type="PROSITE" id="PS50097"/>
    </source>
</evidence>
<evidence type="ECO:0000313" key="2">
    <source>
        <dbReference type="EMBL" id="KAL1640861.1"/>
    </source>
</evidence>
<feature type="domain" description="BTB" evidence="1">
    <location>
        <begin position="10"/>
        <end position="82"/>
    </location>
</feature>
<reference evidence="2 3" key="1">
    <citation type="journal article" date="2023" name="Plant Dis.">
        <title>First Report of Diplodia intermedia Causing Canker and Dieback Diseases on Apple Trees in Canada.</title>
        <authorList>
            <person name="Ellouze W."/>
            <person name="Ilyukhin E."/>
            <person name="Sulman M."/>
            <person name="Ali S."/>
        </authorList>
    </citation>
    <scope>NUCLEOTIDE SEQUENCE [LARGE SCALE GENOMIC DNA]</scope>
    <source>
        <strain evidence="2 3">M45-28</strain>
    </source>
</reference>
<dbReference type="InterPro" id="IPR000210">
    <property type="entry name" value="BTB/POZ_dom"/>
</dbReference>
<dbReference type="PANTHER" id="PTHR47843:SF2">
    <property type="entry name" value="BTB DOMAIN-CONTAINING PROTEIN"/>
    <property type="match status" value="1"/>
</dbReference>
<dbReference type="EMBL" id="JAKEKT020000045">
    <property type="protein sequence ID" value="KAL1640861.1"/>
    <property type="molecule type" value="Genomic_DNA"/>
</dbReference>
<dbReference type="Gene3D" id="3.30.710.10">
    <property type="entry name" value="Potassium Channel Kv1.1, Chain A"/>
    <property type="match status" value="1"/>
</dbReference>
<keyword evidence="3" id="KW-1185">Reference proteome</keyword>
<dbReference type="SUPFAM" id="SSF54695">
    <property type="entry name" value="POZ domain"/>
    <property type="match status" value="1"/>
</dbReference>
<evidence type="ECO:0000313" key="3">
    <source>
        <dbReference type="Proteomes" id="UP001521184"/>
    </source>
</evidence>
<protein>
    <recommendedName>
        <fullName evidence="1">BTB domain-containing protein</fullName>
    </recommendedName>
</protein>
<dbReference type="PANTHER" id="PTHR47843">
    <property type="entry name" value="BTB DOMAIN-CONTAINING PROTEIN-RELATED"/>
    <property type="match status" value="1"/>
</dbReference>
<sequence>MGSRLSKYGGMVKIIVGRNEDSKEFHFHKGLLCWASSYFKAALKENRFKEGIEGVVRLEEDDPDTIQRFMEWLYNGLILPEGFIDISFQAQRWEVITTQAIWELYAFAECRGIPRLKDDIIDVVADIFARTWAWAAVPASVVLQVYGDTPCGDGMRRLLVSFMVYTGYNLGEKLSTGSDGYPGLENVPHELLLDYMVALEERAEKSLPIPDRDGWCNIDRCGFHDHSKDNDDDDDDDDTPSP</sequence>
<dbReference type="PROSITE" id="PS50097">
    <property type="entry name" value="BTB"/>
    <property type="match status" value="1"/>
</dbReference>
<gene>
    <name evidence="2" type="ORF">SLS58_006476</name>
</gene>
<comment type="caution">
    <text evidence="2">The sequence shown here is derived from an EMBL/GenBank/DDBJ whole genome shotgun (WGS) entry which is preliminary data.</text>
</comment>
<dbReference type="Proteomes" id="UP001521184">
    <property type="component" value="Unassembled WGS sequence"/>
</dbReference>
<proteinExistence type="predicted"/>
<accession>A0ABR3TMP5</accession>
<name>A0ABR3TMP5_9PEZI</name>
<dbReference type="Pfam" id="PF00651">
    <property type="entry name" value="BTB"/>
    <property type="match status" value="1"/>
</dbReference>
<dbReference type="SMART" id="SM00225">
    <property type="entry name" value="BTB"/>
    <property type="match status" value="1"/>
</dbReference>